<dbReference type="SUPFAM" id="SSF53448">
    <property type="entry name" value="Nucleotide-diphospho-sugar transferases"/>
    <property type="match status" value="1"/>
</dbReference>
<feature type="domain" description="Nucleotidyl transferase" evidence="9">
    <location>
        <begin position="5"/>
        <end position="281"/>
    </location>
</feature>
<dbReference type="InterPro" id="IPR011051">
    <property type="entry name" value="RmlC_Cupin_sf"/>
</dbReference>
<dbReference type="GO" id="GO:0004476">
    <property type="term" value="F:mannose-6-phosphate isomerase activity"/>
    <property type="evidence" value="ECO:0007669"/>
    <property type="project" value="UniProtKB-EC"/>
</dbReference>
<dbReference type="InterPro" id="IPR001538">
    <property type="entry name" value="Man6P_isomerase-2_C"/>
</dbReference>
<dbReference type="PANTHER" id="PTHR46390:SF1">
    <property type="entry name" value="MANNOSE-1-PHOSPHATE GUANYLYLTRANSFERASE"/>
    <property type="match status" value="1"/>
</dbReference>
<feature type="domain" description="Mannose-6-phosphate isomerase type II C-terminal" evidence="10">
    <location>
        <begin position="358"/>
        <end position="468"/>
    </location>
</feature>
<evidence type="ECO:0000313" key="13">
    <source>
        <dbReference type="Proteomes" id="UP001595596"/>
    </source>
</evidence>
<comment type="catalytic activity">
    <reaction evidence="7">
        <text>alpha-D-mannose 1-phosphate + GTP + H(+) = GDP-alpha-D-mannose + diphosphate</text>
        <dbReference type="Rhea" id="RHEA:15229"/>
        <dbReference type="ChEBI" id="CHEBI:15378"/>
        <dbReference type="ChEBI" id="CHEBI:33019"/>
        <dbReference type="ChEBI" id="CHEBI:37565"/>
        <dbReference type="ChEBI" id="CHEBI:57527"/>
        <dbReference type="ChEBI" id="CHEBI:58409"/>
        <dbReference type="EC" id="2.7.7.13"/>
    </reaction>
</comment>
<dbReference type="EC" id="2.7.7.13" evidence="2"/>
<evidence type="ECO:0000259" key="9">
    <source>
        <dbReference type="Pfam" id="PF00483"/>
    </source>
</evidence>
<dbReference type="InterPro" id="IPR029044">
    <property type="entry name" value="Nucleotide-diphossugar_trans"/>
</dbReference>
<keyword evidence="12" id="KW-0413">Isomerase</keyword>
<evidence type="ECO:0000256" key="8">
    <source>
        <dbReference type="RuleBase" id="RU004190"/>
    </source>
</evidence>
<protein>
    <recommendedName>
        <fullName evidence="2">mannose-1-phosphate guanylyltransferase</fullName>
        <ecNumber evidence="2">2.7.7.13</ecNumber>
    </recommendedName>
</protein>
<dbReference type="SUPFAM" id="SSF51182">
    <property type="entry name" value="RmlC-like cupins"/>
    <property type="match status" value="1"/>
</dbReference>
<evidence type="ECO:0000256" key="3">
    <source>
        <dbReference type="ARBA" id="ARBA00022679"/>
    </source>
</evidence>
<dbReference type="EMBL" id="JBHRXE010000012">
    <property type="protein sequence ID" value="MFC3568931.1"/>
    <property type="molecule type" value="Genomic_DNA"/>
</dbReference>
<evidence type="ECO:0000259" key="10">
    <source>
        <dbReference type="Pfam" id="PF01050"/>
    </source>
</evidence>
<accession>A0ABV7RY79</accession>
<dbReference type="CDD" id="cd02509">
    <property type="entry name" value="GDP-M1P_Guanylyltransferase"/>
    <property type="match status" value="1"/>
</dbReference>
<organism evidence="12 13">
    <name type="scientific">Paracoccus simplex</name>
    <dbReference type="NCBI Taxonomy" id="2086346"/>
    <lineage>
        <taxon>Bacteria</taxon>
        <taxon>Pseudomonadati</taxon>
        <taxon>Pseudomonadota</taxon>
        <taxon>Alphaproteobacteria</taxon>
        <taxon>Rhodobacterales</taxon>
        <taxon>Paracoccaceae</taxon>
        <taxon>Paracoccus</taxon>
    </lineage>
</organism>
<keyword evidence="3 12" id="KW-0808">Transferase</keyword>
<proteinExistence type="inferred from homology"/>
<keyword evidence="13" id="KW-1185">Reference proteome</keyword>
<dbReference type="GO" id="GO:0004475">
    <property type="term" value="F:mannose-1-phosphate guanylyltransferase (GTP) activity"/>
    <property type="evidence" value="ECO:0007669"/>
    <property type="project" value="UniProtKB-EC"/>
</dbReference>
<evidence type="ECO:0000259" key="11">
    <source>
        <dbReference type="Pfam" id="PF22640"/>
    </source>
</evidence>
<sequence length="473" mass="51278">MTITPVLLAGGSGTRLWPVSRKSFPKQFAPLVGEESLFQASARRLHGPRYGAPLVMTNADFRFIVAEQLDQIGIAPSAILIEPAGRNTAPAILAAALTAAEQDPDAVLLVAPSDHVVPDAAAFGRAVDLGLPAATAGRIVTFGITPTRPETGYGYMEAEAAGEGPVTLKRFVEKPDAGKAAQMIAQGNFLWNAGIFLFAARTMIEAFEAHAPEYLDPVRAALAEAHADLGFLRLAPEPWERLPDRSVDYAVLEKAENLSVVRFSGHWSDLGGWDAVWRETQEAVPAERGAVTDDRSTAIDCDNVLLRSQDEGMEVVGIGLTDVMVVATKDAVLVAGMDRAQEVRQAVSALKEKGARQAESFLRDHRPWGWFETLALADRFQVKRIVVNPGGALSLQSHFHRSEHWIVVSGTARVTVNDTVTLVTENQSIYVPLGAVHRMENPGKVPMVLIEVQTGAYLGEDDIVRYEDVYSRD</sequence>
<evidence type="ECO:0000256" key="1">
    <source>
        <dbReference type="ARBA" id="ARBA00006115"/>
    </source>
</evidence>
<evidence type="ECO:0000256" key="6">
    <source>
        <dbReference type="ARBA" id="ARBA00023134"/>
    </source>
</evidence>
<evidence type="ECO:0000256" key="4">
    <source>
        <dbReference type="ARBA" id="ARBA00022695"/>
    </source>
</evidence>
<keyword evidence="5" id="KW-0547">Nucleotide-binding</keyword>
<dbReference type="InterPro" id="IPR005835">
    <property type="entry name" value="NTP_transferase_dom"/>
</dbReference>
<dbReference type="Pfam" id="PF22640">
    <property type="entry name" value="ManC_GMP_beta-helix"/>
    <property type="match status" value="1"/>
</dbReference>
<feature type="domain" description="MannoseP isomerase/GMP-like beta-helix" evidence="11">
    <location>
        <begin position="295"/>
        <end position="350"/>
    </location>
</feature>
<gene>
    <name evidence="12" type="ORF">ACFOMP_05660</name>
</gene>
<dbReference type="CDD" id="cd02213">
    <property type="entry name" value="cupin_PMI_typeII_C"/>
    <property type="match status" value="1"/>
</dbReference>
<comment type="similarity">
    <text evidence="1 8">Belongs to the mannose-6-phosphate isomerase type 2 family.</text>
</comment>
<keyword evidence="4 12" id="KW-0548">Nucleotidyltransferase</keyword>
<dbReference type="NCBIfam" id="TIGR01479">
    <property type="entry name" value="GMP_PMI"/>
    <property type="match status" value="1"/>
</dbReference>
<evidence type="ECO:0000256" key="7">
    <source>
        <dbReference type="ARBA" id="ARBA00047343"/>
    </source>
</evidence>
<evidence type="ECO:0000256" key="5">
    <source>
        <dbReference type="ARBA" id="ARBA00022741"/>
    </source>
</evidence>
<dbReference type="InterPro" id="IPR006375">
    <property type="entry name" value="Man1P_GuaTrfase/Man6P_Isoase"/>
</dbReference>
<dbReference type="InterPro" id="IPR054566">
    <property type="entry name" value="ManC/GMP-like_b-helix"/>
</dbReference>
<reference evidence="13" key="1">
    <citation type="journal article" date="2019" name="Int. J. Syst. Evol. Microbiol.">
        <title>The Global Catalogue of Microorganisms (GCM) 10K type strain sequencing project: providing services to taxonomists for standard genome sequencing and annotation.</title>
        <authorList>
            <consortium name="The Broad Institute Genomics Platform"/>
            <consortium name="The Broad Institute Genome Sequencing Center for Infectious Disease"/>
            <person name="Wu L."/>
            <person name="Ma J."/>
        </authorList>
    </citation>
    <scope>NUCLEOTIDE SEQUENCE [LARGE SCALE GENOMIC DNA]</scope>
    <source>
        <strain evidence="13">VKM B-3226</strain>
    </source>
</reference>
<dbReference type="InterPro" id="IPR014710">
    <property type="entry name" value="RmlC-like_jellyroll"/>
</dbReference>
<dbReference type="Proteomes" id="UP001595596">
    <property type="component" value="Unassembled WGS sequence"/>
</dbReference>
<dbReference type="InterPro" id="IPR049577">
    <property type="entry name" value="GMPP_N"/>
</dbReference>
<dbReference type="Pfam" id="PF01050">
    <property type="entry name" value="MannoseP_isomer"/>
    <property type="match status" value="1"/>
</dbReference>
<evidence type="ECO:0000313" key="12">
    <source>
        <dbReference type="EMBL" id="MFC3568931.1"/>
    </source>
</evidence>
<dbReference type="InterPro" id="IPR051161">
    <property type="entry name" value="Mannose-6P_isomerase_type2"/>
</dbReference>
<name>A0ABV7RY79_9RHOB</name>
<dbReference type="RefSeq" id="WP_289895253.1">
    <property type="nucleotide sequence ID" value="NZ_JBHRXE010000012.1"/>
</dbReference>
<dbReference type="Pfam" id="PF00483">
    <property type="entry name" value="NTP_transferase"/>
    <property type="match status" value="1"/>
</dbReference>
<comment type="caution">
    <text evidence="12">The sequence shown here is derived from an EMBL/GenBank/DDBJ whole genome shotgun (WGS) entry which is preliminary data.</text>
</comment>
<dbReference type="PANTHER" id="PTHR46390">
    <property type="entry name" value="MANNOSE-1-PHOSPHATE GUANYLYLTRANSFERASE"/>
    <property type="match status" value="1"/>
</dbReference>
<evidence type="ECO:0000256" key="2">
    <source>
        <dbReference type="ARBA" id="ARBA00012387"/>
    </source>
</evidence>
<keyword evidence="6" id="KW-0342">GTP-binding</keyword>
<dbReference type="Gene3D" id="2.60.120.10">
    <property type="entry name" value="Jelly Rolls"/>
    <property type="match status" value="1"/>
</dbReference>
<dbReference type="Gene3D" id="3.90.550.10">
    <property type="entry name" value="Spore Coat Polysaccharide Biosynthesis Protein SpsA, Chain A"/>
    <property type="match status" value="1"/>
</dbReference>